<dbReference type="SUPFAM" id="SSF47473">
    <property type="entry name" value="EF-hand"/>
    <property type="match status" value="1"/>
</dbReference>
<dbReference type="Proteomes" id="UP000198922">
    <property type="component" value="Unassembled WGS sequence"/>
</dbReference>
<feature type="region of interest" description="Disordered" evidence="1">
    <location>
        <begin position="159"/>
        <end position="179"/>
    </location>
</feature>
<protein>
    <submittedName>
        <fullName evidence="4">Ca2+-binding protein, EF-hand superfamily</fullName>
    </submittedName>
</protein>
<keyword evidence="2" id="KW-0732">Signal</keyword>
<dbReference type="Gene3D" id="1.10.238.10">
    <property type="entry name" value="EF-hand"/>
    <property type="match status" value="2"/>
</dbReference>
<dbReference type="AlphaFoldDB" id="A0A1G7G006"/>
<evidence type="ECO:0000259" key="3">
    <source>
        <dbReference type="PROSITE" id="PS50222"/>
    </source>
</evidence>
<dbReference type="RefSeq" id="WP_090112720.1">
    <property type="nucleotide sequence ID" value="NZ_FNAT01000004.1"/>
</dbReference>
<dbReference type="PROSITE" id="PS00018">
    <property type="entry name" value="EF_HAND_1"/>
    <property type="match status" value="2"/>
</dbReference>
<dbReference type="PROSITE" id="PS50222">
    <property type="entry name" value="EF_HAND_2"/>
    <property type="match status" value="2"/>
</dbReference>
<proteinExistence type="predicted"/>
<gene>
    <name evidence="4" type="ORF">SAMN04488567_2653</name>
</gene>
<evidence type="ECO:0000313" key="5">
    <source>
        <dbReference type="Proteomes" id="UP000198922"/>
    </source>
</evidence>
<feature type="signal peptide" evidence="2">
    <location>
        <begin position="1"/>
        <end position="21"/>
    </location>
</feature>
<reference evidence="5" key="1">
    <citation type="submission" date="2016-10" db="EMBL/GenBank/DDBJ databases">
        <authorList>
            <person name="Varghese N."/>
            <person name="Submissions S."/>
        </authorList>
    </citation>
    <scope>NUCLEOTIDE SEQUENCE [LARGE SCALE GENOMIC DNA]</scope>
    <source>
        <strain evidence="5">DSM 21424</strain>
    </source>
</reference>
<dbReference type="InterPro" id="IPR011992">
    <property type="entry name" value="EF-hand-dom_pair"/>
</dbReference>
<dbReference type="SMART" id="SM00054">
    <property type="entry name" value="EFh"/>
    <property type="match status" value="2"/>
</dbReference>
<feature type="domain" description="EF-hand" evidence="3">
    <location>
        <begin position="126"/>
        <end position="161"/>
    </location>
</feature>
<dbReference type="InterPro" id="IPR018247">
    <property type="entry name" value="EF_Hand_1_Ca_BS"/>
</dbReference>
<feature type="chain" id="PRO_5011540258" evidence="2">
    <location>
        <begin position="22"/>
        <end position="179"/>
    </location>
</feature>
<evidence type="ECO:0000256" key="2">
    <source>
        <dbReference type="SAM" id="SignalP"/>
    </source>
</evidence>
<organism evidence="4 5">
    <name type="scientific">Limimaricola pyoseonensis</name>
    <dbReference type="NCBI Taxonomy" id="521013"/>
    <lineage>
        <taxon>Bacteria</taxon>
        <taxon>Pseudomonadati</taxon>
        <taxon>Pseudomonadota</taxon>
        <taxon>Alphaproteobacteria</taxon>
        <taxon>Rhodobacterales</taxon>
        <taxon>Paracoccaceae</taxon>
        <taxon>Limimaricola</taxon>
    </lineage>
</organism>
<dbReference type="GO" id="GO:0005509">
    <property type="term" value="F:calcium ion binding"/>
    <property type="evidence" value="ECO:0007669"/>
    <property type="project" value="InterPro"/>
</dbReference>
<feature type="region of interest" description="Disordered" evidence="1">
    <location>
        <begin position="50"/>
        <end position="72"/>
    </location>
</feature>
<dbReference type="STRING" id="521013.SAMN04488567_2653"/>
<dbReference type="Pfam" id="PF13202">
    <property type="entry name" value="EF-hand_5"/>
    <property type="match status" value="3"/>
</dbReference>
<sequence>MKPKTFIPAAFLATALTGAVAAIATAQGATLPADAAATGTAPAELRQAHAEEHGRMGRHHGPRGGRGHHGGGEMMRNLFEQADADGDGSLSRAEIDAFRAAQVSGADASGDGALSIEEFETLWSAFTRSRMVDAFQELDADGDGAITAAEIDGRVDRMVERLDRDGDGTIGPDDRPRRR</sequence>
<dbReference type="InterPro" id="IPR002048">
    <property type="entry name" value="EF_hand_dom"/>
</dbReference>
<dbReference type="EMBL" id="FNAT01000004">
    <property type="protein sequence ID" value="SDE81476.1"/>
    <property type="molecule type" value="Genomic_DNA"/>
</dbReference>
<keyword evidence="5" id="KW-1185">Reference proteome</keyword>
<evidence type="ECO:0000256" key="1">
    <source>
        <dbReference type="SAM" id="MobiDB-lite"/>
    </source>
</evidence>
<feature type="domain" description="EF-hand" evidence="3">
    <location>
        <begin position="70"/>
        <end position="105"/>
    </location>
</feature>
<feature type="compositionally biased region" description="Basic residues" evidence="1">
    <location>
        <begin position="56"/>
        <end position="69"/>
    </location>
</feature>
<dbReference type="OrthoDB" id="5470953at2"/>
<name>A0A1G7G006_9RHOB</name>
<accession>A0A1G7G006</accession>
<evidence type="ECO:0000313" key="4">
    <source>
        <dbReference type="EMBL" id="SDE81476.1"/>
    </source>
</evidence>